<keyword evidence="3 11" id="KW-0808">Transferase</keyword>
<name>A0A8B6C1C2_MYTGA</name>
<keyword evidence="6" id="KW-0833">Ubl conjugation pathway</keyword>
<comment type="caution">
    <text evidence="11">The sequence shown here is derived from an EMBL/GenBank/DDBJ whole genome shotgun (WGS) entry which is preliminary data.</text>
</comment>
<accession>A0A8B6C1C2</accession>
<dbReference type="PANTHER" id="PTHR22937">
    <property type="entry name" value="E3 UBIQUITIN-PROTEIN LIGASE RNF165"/>
    <property type="match status" value="1"/>
</dbReference>
<organism evidence="11 12">
    <name type="scientific">Mytilus galloprovincialis</name>
    <name type="common">Mediterranean mussel</name>
    <dbReference type="NCBI Taxonomy" id="29158"/>
    <lineage>
        <taxon>Eukaryota</taxon>
        <taxon>Metazoa</taxon>
        <taxon>Spiralia</taxon>
        <taxon>Lophotrochozoa</taxon>
        <taxon>Mollusca</taxon>
        <taxon>Bivalvia</taxon>
        <taxon>Autobranchia</taxon>
        <taxon>Pteriomorphia</taxon>
        <taxon>Mytilida</taxon>
        <taxon>Mytiloidea</taxon>
        <taxon>Mytilidae</taxon>
        <taxon>Mytilinae</taxon>
        <taxon>Mytilus</taxon>
    </lineage>
</organism>
<keyword evidence="4" id="KW-0479">Metal-binding</keyword>
<evidence type="ECO:0000256" key="7">
    <source>
        <dbReference type="ARBA" id="ARBA00022833"/>
    </source>
</evidence>
<dbReference type="PROSITE" id="PS50089">
    <property type="entry name" value="ZF_RING_2"/>
    <property type="match status" value="1"/>
</dbReference>
<gene>
    <name evidence="11" type="ORF">MGAL_10B019127</name>
</gene>
<sequence>MASGGSNNRPYSLSKDEALARMLQEEEYNAANHEDEQLARRLQGNMMFGSDEDPLSARGGNARPPMRAMTPITQLFSTLVNASLQHNPRQARRSLGLLQLSSDEEDHNDSDNSDSTVEDEQGLSTSRTGVSSTNVVGRGAPRGGLRGGRGRLGFRPSETLVHVNTENTVAPSDTARSMFSVGSDNQSSRSTTSVRGKPPRGTVIRGNRRGTTTRRASNTGTNNSETGEPRSNAATSQTRTTGRTAPPRSMEPSVPPLSLAINQPELPDGEVEPEILILDRGGTGSDARFLHIMRDPMLLLLFLMGRTPHLLVPDDIDPTDYEALWELAERIGEVKTRGLSEKDLEALSTKKFKGIKKFNQEGPQCQVCLSEYKNGDALVNLPCKHEYHDKCIKEWLKRNASCPICRHEIKSESS</sequence>
<feature type="compositionally biased region" description="Low complexity" evidence="9">
    <location>
        <begin position="213"/>
        <end position="223"/>
    </location>
</feature>
<feature type="domain" description="RING-type" evidence="10">
    <location>
        <begin position="365"/>
        <end position="406"/>
    </location>
</feature>
<dbReference type="InterPro" id="IPR001841">
    <property type="entry name" value="Znf_RING"/>
</dbReference>
<dbReference type="Pfam" id="PF13639">
    <property type="entry name" value="zf-RING_2"/>
    <property type="match status" value="1"/>
</dbReference>
<protein>
    <recommendedName>
        <fullName evidence="2">RING-type E3 ubiquitin transferase</fullName>
        <ecNumber evidence="2">2.3.2.27</ecNumber>
    </recommendedName>
</protein>
<keyword evidence="12" id="KW-1185">Reference proteome</keyword>
<evidence type="ECO:0000259" key="10">
    <source>
        <dbReference type="PROSITE" id="PS50089"/>
    </source>
</evidence>
<dbReference type="InterPro" id="IPR045191">
    <property type="entry name" value="MBR1/2-like"/>
</dbReference>
<dbReference type="SMART" id="SM00184">
    <property type="entry name" value="RING"/>
    <property type="match status" value="1"/>
</dbReference>
<dbReference type="EMBL" id="UYJE01001027">
    <property type="protein sequence ID" value="VDH98605.1"/>
    <property type="molecule type" value="Genomic_DNA"/>
</dbReference>
<keyword evidence="5 8" id="KW-0863">Zinc-finger</keyword>
<dbReference type="Gene3D" id="3.30.40.10">
    <property type="entry name" value="Zinc/RING finger domain, C3HC4 (zinc finger)"/>
    <property type="match status" value="1"/>
</dbReference>
<dbReference type="InterPro" id="IPR013083">
    <property type="entry name" value="Znf_RING/FYVE/PHD"/>
</dbReference>
<evidence type="ECO:0000313" key="11">
    <source>
        <dbReference type="EMBL" id="VDH98605.1"/>
    </source>
</evidence>
<dbReference type="GO" id="GO:0061630">
    <property type="term" value="F:ubiquitin protein ligase activity"/>
    <property type="evidence" value="ECO:0007669"/>
    <property type="project" value="UniProtKB-EC"/>
</dbReference>
<keyword evidence="7" id="KW-0862">Zinc</keyword>
<evidence type="ECO:0000256" key="3">
    <source>
        <dbReference type="ARBA" id="ARBA00022679"/>
    </source>
</evidence>
<evidence type="ECO:0000256" key="9">
    <source>
        <dbReference type="SAM" id="MobiDB-lite"/>
    </source>
</evidence>
<dbReference type="SUPFAM" id="SSF57850">
    <property type="entry name" value="RING/U-box"/>
    <property type="match status" value="1"/>
</dbReference>
<dbReference type="AlphaFoldDB" id="A0A8B6C1C2"/>
<evidence type="ECO:0000313" key="12">
    <source>
        <dbReference type="Proteomes" id="UP000596742"/>
    </source>
</evidence>
<keyword evidence="11" id="KW-0012">Acyltransferase</keyword>
<comment type="catalytic activity">
    <reaction evidence="1">
        <text>S-ubiquitinyl-[E2 ubiquitin-conjugating enzyme]-L-cysteine + [acceptor protein]-L-lysine = [E2 ubiquitin-conjugating enzyme]-L-cysteine + N(6)-ubiquitinyl-[acceptor protein]-L-lysine.</text>
        <dbReference type="EC" id="2.3.2.27"/>
    </reaction>
</comment>
<evidence type="ECO:0000256" key="6">
    <source>
        <dbReference type="ARBA" id="ARBA00022786"/>
    </source>
</evidence>
<feature type="region of interest" description="Disordered" evidence="9">
    <location>
        <begin position="102"/>
        <end position="256"/>
    </location>
</feature>
<feature type="compositionally biased region" description="Polar residues" evidence="9">
    <location>
        <begin position="122"/>
        <end position="135"/>
    </location>
</feature>
<dbReference type="PANTHER" id="PTHR22937:SF65">
    <property type="entry name" value="E3 UBIQUITIN-PROTEIN LIGASE ARK2C"/>
    <property type="match status" value="1"/>
</dbReference>
<proteinExistence type="predicted"/>
<feature type="compositionally biased region" description="Polar residues" evidence="9">
    <location>
        <begin position="232"/>
        <end position="243"/>
    </location>
</feature>
<reference evidence="11" key="1">
    <citation type="submission" date="2018-11" db="EMBL/GenBank/DDBJ databases">
        <authorList>
            <person name="Alioto T."/>
            <person name="Alioto T."/>
        </authorList>
    </citation>
    <scope>NUCLEOTIDE SEQUENCE</scope>
</reference>
<evidence type="ECO:0000256" key="5">
    <source>
        <dbReference type="ARBA" id="ARBA00022771"/>
    </source>
</evidence>
<dbReference type="EC" id="2.3.2.27" evidence="2"/>
<feature type="compositionally biased region" description="Polar residues" evidence="9">
    <location>
        <begin position="162"/>
        <end position="194"/>
    </location>
</feature>
<evidence type="ECO:0000256" key="8">
    <source>
        <dbReference type="PROSITE-ProRule" id="PRU00175"/>
    </source>
</evidence>
<feature type="compositionally biased region" description="Gly residues" evidence="9">
    <location>
        <begin position="140"/>
        <end position="151"/>
    </location>
</feature>
<evidence type="ECO:0000256" key="4">
    <source>
        <dbReference type="ARBA" id="ARBA00022723"/>
    </source>
</evidence>
<evidence type="ECO:0000256" key="1">
    <source>
        <dbReference type="ARBA" id="ARBA00000900"/>
    </source>
</evidence>
<feature type="compositionally biased region" description="Acidic residues" evidence="9">
    <location>
        <begin position="102"/>
        <end position="121"/>
    </location>
</feature>
<evidence type="ECO:0000256" key="2">
    <source>
        <dbReference type="ARBA" id="ARBA00012483"/>
    </source>
</evidence>
<dbReference type="GO" id="GO:0008270">
    <property type="term" value="F:zinc ion binding"/>
    <property type="evidence" value="ECO:0007669"/>
    <property type="project" value="UniProtKB-KW"/>
</dbReference>
<dbReference type="Proteomes" id="UP000596742">
    <property type="component" value="Unassembled WGS sequence"/>
</dbReference>
<dbReference type="OrthoDB" id="8062037at2759"/>